<dbReference type="GO" id="GO:0003677">
    <property type="term" value="F:DNA binding"/>
    <property type="evidence" value="ECO:0007669"/>
    <property type="project" value="InterPro"/>
</dbReference>
<dbReference type="GO" id="GO:0000183">
    <property type="term" value="P:rDNA heterochromatin formation"/>
    <property type="evidence" value="ECO:0007669"/>
    <property type="project" value="InterPro"/>
</dbReference>
<proteinExistence type="predicted"/>
<dbReference type="PANTHER" id="PTHR28665:SF1">
    <property type="entry name" value="BEN DOMAIN-CONTAINING PROTEIN 3"/>
    <property type="match status" value="1"/>
</dbReference>
<dbReference type="GO" id="GO:0000792">
    <property type="term" value="C:heterochromatin"/>
    <property type="evidence" value="ECO:0007669"/>
    <property type="project" value="InterPro"/>
</dbReference>
<dbReference type="InterPro" id="IPR033583">
    <property type="entry name" value="BEND3"/>
</dbReference>
<dbReference type="EMBL" id="JH818673">
    <property type="protein sequence ID" value="EKC25084.1"/>
    <property type="molecule type" value="Genomic_DNA"/>
</dbReference>
<name>K1Q188_MAGGI</name>
<dbReference type="InParanoid" id="K1Q188"/>
<organism evidence="1">
    <name type="scientific">Magallana gigas</name>
    <name type="common">Pacific oyster</name>
    <name type="synonym">Crassostrea gigas</name>
    <dbReference type="NCBI Taxonomy" id="29159"/>
    <lineage>
        <taxon>Eukaryota</taxon>
        <taxon>Metazoa</taxon>
        <taxon>Spiralia</taxon>
        <taxon>Lophotrochozoa</taxon>
        <taxon>Mollusca</taxon>
        <taxon>Bivalvia</taxon>
        <taxon>Autobranchia</taxon>
        <taxon>Pteriomorphia</taxon>
        <taxon>Ostreida</taxon>
        <taxon>Ostreoidea</taxon>
        <taxon>Ostreidae</taxon>
        <taxon>Magallana</taxon>
    </lineage>
</organism>
<protein>
    <submittedName>
        <fullName evidence="1">BEN domain-containing protein 3</fullName>
    </submittedName>
</protein>
<dbReference type="AlphaFoldDB" id="K1Q188"/>
<dbReference type="PANTHER" id="PTHR28665">
    <property type="entry name" value="BEN DOMAIN-CONTAINING PROTEIN 3"/>
    <property type="match status" value="1"/>
</dbReference>
<dbReference type="SMART" id="SM01025">
    <property type="entry name" value="BEN"/>
    <property type="match status" value="1"/>
</dbReference>
<dbReference type="Pfam" id="PF10523">
    <property type="entry name" value="BEN"/>
    <property type="match status" value="1"/>
</dbReference>
<dbReference type="InterPro" id="IPR018379">
    <property type="entry name" value="BEN_domain"/>
</dbReference>
<gene>
    <name evidence="1" type="ORF">CGI_10010540</name>
</gene>
<reference evidence="1" key="1">
    <citation type="journal article" date="2012" name="Nature">
        <title>The oyster genome reveals stress adaptation and complexity of shell formation.</title>
        <authorList>
            <person name="Zhang G."/>
            <person name="Fang X."/>
            <person name="Guo X."/>
            <person name="Li L."/>
            <person name="Luo R."/>
            <person name="Xu F."/>
            <person name="Yang P."/>
            <person name="Zhang L."/>
            <person name="Wang X."/>
            <person name="Qi H."/>
            <person name="Xiong Z."/>
            <person name="Que H."/>
            <person name="Xie Y."/>
            <person name="Holland P.W."/>
            <person name="Paps J."/>
            <person name="Zhu Y."/>
            <person name="Wu F."/>
            <person name="Chen Y."/>
            <person name="Wang J."/>
            <person name="Peng C."/>
            <person name="Meng J."/>
            <person name="Yang L."/>
            <person name="Liu J."/>
            <person name="Wen B."/>
            <person name="Zhang N."/>
            <person name="Huang Z."/>
            <person name="Zhu Q."/>
            <person name="Feng Y."/>
            <person name="Mount A."/>
            <person name="Hedgecock D."/>
            <person name="Xu Z."/>
            <person name="Liu Y."/>
            <person name="Domazet-Loso T."/>
            <person name="Du Y."/>
            <person name="Sun X."/>
            <person name="Zhang S."/>
            <person name="Liu B."/>
            <person name="Cheng P."/>
            <person name="Jiang X."/>
            <person name="Li J."/>
            <person name="Fan D."/>
            <person name="Wang W."/>
            <person name="Fu W."/>
            <person name="Wang T."/>
            <person name="Wang B."/>
            <person name="Zhang J."/>
            <person name="Peng Z."/>
            <person name="Li Y."/>
            <person name="Li N."/>
            <person name="Wang J."/>
            <person name="Chen M."/>
            <person name="He Y."/>
            <person name="Tan F."/>
            <person name="Song X."/>
            <person name="Zheng Q."/>
            <person name="Huang R."/>
            <person name="Yang H."/>
            <person name="Du X."/>
            <person name="Chen L."/>
            <person name="Yang M."/>
            <person name="Gaffney P.M."/>
            <person name="Wang S."/>
            <person name="Luo L."/>
            <person name="She Z."/>
            <person name="Ming Y."/>
            <person name="Huang W."/>
            <person name="Zhang S."/>
            <person name="Huang B."/>
            <person name="Zhang Y."/>
            <person name="Qu T."/>
            <person name="Ni P."/>
            <person name="Miao G."/>
            <person name="Wang J."/>
            <person name="Wang Q."/>
            <person name="Steinberg C.E."/>
            <person name="Wang H."/>
            <person name="Li N."/>
            <person name="Qian L."/>
            <person name="Zhang G."/>
            <person name="Li Y."/>
            <person name="Yang H."/>
            <person name="Liu X."/>
            <person name="Wang J."/>
            <person name="Yin Y."/>
            <person name="Wang J."/>
        </authorList>
    </citation>
    <scope>NUCLEOTIDE SEQUENCE [LARGE SCALE GENOMIC DNA]</scope>
    <source>
        <strain evidence="1">05x7-T-G4-1.051#20</strain>
    </source>
</reference>
<sequence>MMNRKLDASNRRTASLELQLKTVLANTNVLIDVMRKLANENSAICQMPSGSDDDPTDSTPQGIPEEFQLEDSYLRKTLRERLFPELFGEGQLRFEYNWYGGRKHTKKELDPVRKQIIRRYVCFFFPEFKSEEAWRERIVIKINECLRRNDKRVKKDCVSTSVIIPETDPLCPIDVFNFTD</sequence>
<dbReference type="HOGENOM" id="CLU_128393_0_0_1"/>
<accession>K1Q188</accession>
<evidence type="ECO:0000313" key="1">
    <source>
        <dbReference type="EMBL" id="EKC25084.1"/>
    </source>
</evidence>